<keyword evidence="3" id="KW-1185">Reference proteome</keyword>
<organism evidence="2 3">
    <name type="scientific">Rhodalgimonas zhirmunskyi</name>
    <dbReference type="NCBI Taxonomy" id="2964767"/>
    <lineage>
        <taxon>Bacteria</taxon>
        <taxon>Pseudomonadati</taxon>
        <taxon>Pseudomonadota</taxon>
        <taxon>Alphaproteobacteria</taxon>
        <taxon>Rhodobacterales</taxon>
        <taxon>Roseobacteraceae</taxon>
        <taxon>Rhodalgimonas</taxon>
    </lineage>
</organism>
<reference evidence="2" key="2">
    <citation type="submission" date="2023-04" db="EMBL/GenBank/DDBJ databases">
        <title>'Rhodoalgimonas zhirmunskyi' gen. nov., isolated from a red alga.</title>
        <authorList>
            <person name="Nedashkovskaya O.I."/>
            <person name="Otstavnykh N.Y."/>
            <person name="Bystritskaya E.P."/>
            <person name="Balabanova L.A."/>
            <person name="Isaeva M.P."/>
        </authorList>
    </citation>
    <scope>NUCLEOTIDE SEQUENCE</scope>
    <source>
        <strain evidence="2">10Alg 79</strain>
    </source>
</reference>
<dbReference type="RefSeq" id="WP_317625018.1">
    <property type="nucleotide sequence ID" value="NZ_JANFFA010000001.1"/>
</dbReference>
<comment type="caution">
    <text evidence="2">The sequence shown here is derived from an EMBL/GenBank/DDBJ whole genome shotgun (WGS) entry which is preliminary data.</text>
</comment>
<feature type="chain" id="PRO_5042570417" evidence="1">
    <location>
        <begin position="43"/>
        <end position="264"/>
    </location>
</feature>
<evidence type="ECO:0000256" key="1">
    <source>
        <dbReference type="SAM" id="SignalP"/>
    </source>
</evidence>
<gene>
    <name evidence="2" type="ORF">NOI20_04835</name>
</gene>
<dbReference type="SUPFAM" id="SSF53300">
    <property type="entry name" value="vWA-like"/>
    <property type="match status" value="1"/>
</dbReference>
<dbReference type="InterPro" id="IPR010607">
    <property type="entry name" value="DUF1194"/>
</dbReference>
<dbReference type="AlphaFoldDB" id="A0AAJ1X6G6"/>
<protein>
    <submittedName>
        <fullName evidence="2">DUF1194 domain-containing protein</fullName>
    </submittedName>
</protein>
<evidence type="ECO:0000313" key="3">
    <source>
        <dbReference type="Proteomes" id="UP001227162"/>
    </source>
</evidence>
<evidence type="ECO:0000313" key="2">
    <source>
        <dbReference type="EMBL" id="MDQ2093427.1"/>
    </source>
</evidence>
<sequence>MIGTPVIGPRRPTRARPWPARFRASLLTALVLSLGATTPLKAADCRQALALALDVSGSVDSREYMIQRRGLAAALLHPQVQEALLAPGPPVELMVFEWSGPGAQHTVLPWRAITSLTELRAVAARIDSAPRAALPPPTALGSAMQHGIAALGTRNCASLTLDISGDGKSNAGPRPAPLRRIAERADITINALVIGVQDSAAESQRIVTTAELVAYFKANVIAGPGAFTETALGFEEYEAAMVRKLLRELATLQLSQRGSGTAFQ</sequence>
<dbReference type="Proteomes" id="UP001227162">
    <property type="component" value="Unassembled WGS sequence"/>
</dbReference>
<feature type="signal peptide" evidence="1">
    <location>
        <begin position="1"/>
        <end position="42"/>
    </location>
</feature>
<proteinExistence type="predicted"/>
<dbReference type="EMBL" id="JANFFA010000001">
    <property type="protein sequence ID" value="MDQ2093427.1"/>
    <property type="molecule type" value="Genomic_DNA"/>
</dbReference>
<keyword evidence="1" id="KW-0732">Signal</keyword>
<dbReference type="InterPro" id="IPR036465">
    <property type="entry name" value="vWFA_dom_sf"/>
</dbReference>
<name>A0AAJ1X6G6_9RHOB</name>
<dbReference type="Pfam" id="PF06707">
    <property type="entry name" value="DUF1194"/>
    <property type="match status" value="1"/>
</dbReference>
<reference evidence="2" key="1">
    <citation type="submission" date="2022-07" db="EMBL/GenBank/DDBJ databases">
        <authorList>
            <person name="Otstavnykh N."/>
            <person name="Isaeva M."/>
            <person name="Bystritskaya E."/>
        </authorList>
    </citation>
    <scope>NUCLEOTIDE SEQUENCE</scope>
    <source>
        <strain evidence="2">10Alg 79</strain>
    </source>
</reference>
<accession>A0AAJ1X6G6</accession>
<dbReference type="Gene3D" id="3.40.50.410">
    <property type="entry name" value="von Willebrand factor, type A domain"/>
    <property type="match status" value="1"/>
</dbReference>